<evidence type="ECO:0000256" key="7">
    <source>
        <dbReference type="ARBA" id="ARBA00022833"/>
    </source>
</evidence>
<evidence type="ECO:0000256" key="5">
    <source>
        <dbReference type="ARBA" id="ARBA00022723"/>
    </source>
</evidence>
<evidence type="ECO:0000313" key="12">
    <source>
        <dbReference type="Ensembl" id="ENSCCRP00010021822.1"/>
    </source>
</evidence>
<evidence type="ECO:0000313" key="13">
    <source>
        <dbReference type="Proteomes" id="UP000694427"/>
    </source>
</evidence>
<dbReference type="InterPro" id="IPR001431">
    <property type="entry name" value="Pept_M16_Zn_BS"/>
</dbReference>
<evidence type="ECO:0000256" key="8">
    <source>
        <dbReference type="ARBA" id="ARBA00022946"/>
    </source>
</evidence>
<keyword evidence="4" id="KW-0645">Protease</keyword>
<reference evidence="12" key="1">
    <citation type="submission" date="2025-08" db="UniProtKB">
        <authorList>
            <consortium name="Ensembl"/>
        </authorList>
    </citation>
    <scope>IDENTIFICATION</scope>
</reference>
<comment type="similarity">
    <text evidence="3">Belongs to the peptidase M16 family.</text>
</comment>
<proteinExistence type="inferred from homology"/>
<evidence type="ECO:0000256" key="3">
    <source>
        <dbReference type="ARBA" id="ARBA00007261"/>
    </source>
</evidence>
<dbReference type="Ensembl" id="ENSCCRT00010023870.1">
    <property type="protein sequence ID" value="ENSCCRP00010021822.1"/>
    <property type="gene ID" value="ENSCCRG00010007973.1"/>
</dbReference>
<dbReference type="GO" id="GO:0005739">
    <property type="term" value="C:mitochondrion"/>
    <property type="evidence" value="ECO:0007669"/>
    <property type="project" value="UniProtKB-SubCell"/>
</dbReference>
<name>A0A8C1IT28_CYPCA</name>
<sequence length="191" mass="21106">PNSMAASVQRFSAAGRHFIKSLLNTKTIYRTRSTQAVGQVLLNVPETKVTTLDNGLRVASEDSGLTTCTVGLWIDAGSRYENERNNGTAHFLEHMAFKGTRKRSQLDLELEIENMGAHLNAYTSREQTVYYAKAFSRDLPRAYQDTPLGRTILGPTENIKTINRGDLVEYITTHYKGPRIVLAAAGDPCAG</sequence>
<dbReference type="InterPro" id="IPR050361">
    <property type="entry name" value="MPP/UQCRC_Complex"/>
</dbReference>
<dbReference type="GO" id="GO:0004222">
    <property type="term" value="F:metalloendopeptidase activity"/>
    <property type="evidence" value="ECO:0007669"/>
    <property type="project" value="InterPro"/>
</dbReference>
<evidence type="ECO:0000256" key="4">
    <source>
        <dbReference type="ARBA" id="ARBA00022670"/>
    </source>
</evidence>
<keyword evidence="6" id="KW-0378">Hydrolase</keyword>
<evidence type="ECO:0000256" key="1">
    <source>
        <dbReference type="ARBA" id="ARBA00001947"/>
    </source>
</evidence>
<keyword evidence="7" id="KW-0862">Zinc</keyword>
<comment type="cofactor">
    <cofactor evidence="1">
        <name>Zn(2+)</name>
        <dbReference type="ChEBI" id="CHEBI:29105"/>
    </cofactor>
</comment>
<keyword evidence="13" id="KW-1185">Reference proteome</keyword>
<organism evidence="12 13">
    <name type="scientific">Cyprinus carpio</name>
    <name type="common">Common carp</name>
    <dbReference type="NCBI Taxonomy" id="7962"/>
    <lineage>
        <taxon>Eukaryota</taxon>
        <taxon>Metazoa</taxon>
        <taxon>Chordata</taxon>
        <taxon>Craniata</taxon>
        <taxon>Vertebrata</taxon>
        <taxon>Euteleostomi</taxon>
        <taxon>Actinopterygii</taxon>
        <taxon>Neopterygii</taxon>
        <taxon>Teleostei</taxon>
        <taxon>Ostariophysi</taxon>
        <taxon>Cypriniformes</taxon>
        <taxon>Cyprinidae</taxon>
        <taxon>Cyprininae</taxon>
        <taxon>Cyprinus</taxon>
    </lineage>
</organism>
<reference evidence="12" key="2">
    <citation type="submission" date="2025-09" db="UniProtKB">
        <authorList>
            <consortium name="Ensembl"/>
        </authorList>
    </citation>
    <scope>IDENTIFICATION</scope>
</reference>
<dbReference type="Proteomes" id="UP000694427">
    <property type="component" value="Unplaced"/>
</dbReference>
<evidence type="ECO:0000256" key="6">
    <source>
        <dbReference type="ARBA" id="ARBA00022801"/>
    </source>
</evidence>
<keyword evidence="10" id="KW-0496">Mitochondrion</keyword>
<accession>A0A8C1IT28</accession>
<evidence type="ECO:0000256" key="10">
    <source>
        <dbReference type="ARBA" id="ARBA00023128"/>
    </source>
</evidence>
<gene>
    <name evidence="12" type="primary">LOC109107881</name>
</gene>
<dbReference type="PANTHER" id="PTHR11851">
    <property type="entry name" value="METALLOPROTEASE"/>
    <property type="match status" value="1"/>
</dbReference>
<dbReference type="InterPro" id="IPR011249">
    <property type="entry name" value="Metalloenz_LuxS/M16"/>
</dbReference>
<dbReference type="InterPro" id="IPR011765">
    <property type="entry name" value="Pept_M16_N"/>
</dbReference>
<evidence type="ECO:0000259" key="11">
    <source>
        <dbReference type="Pfam" id="PF00675"/>
    </source>
</evidence>
<dbReference type="Gene3D" id="3.30.830.10">
    <property type="entry name" value="Metalloenzyme, LuxS/M16 peptidase-like"/>
    <property type="match status" value="2"/>
</dbReference>
<dbReference type="AlphaFoldDB" id="A0A8C1IT28"/>
<dbReference type="PANTHER" id="PTHR11851:SF103">
    <property type="entry name" value="MITOCHONDRIAL-PROCESSING PEPTIDASE SUBUNIT BETA"/>
    <property type="match status" value="1"/>
</dbReference>
<evidence type="ECO:0000256" key="2">
    <source>
        <dbReference type="ARBA" id="ARBA00004173"/>
    </source>
</evidence>
<dbReference type="GO" id="GO:0046872">
    <property type="term" value="F:metal ion binding"/>
    <property type="evidence" value="ECO:0007669"/>
    <property type="project" value="UniProtKB-KW"/>
</dbReference>
<feature type="domain" description="Peptidase M16 N-terminal" evidence="11">
    <location>
        <begin position="57"/>
        <end position="142"/>
    </location>
</feature>
<dbReference type="PROSITE" id="PS00143">
    <property type="entry name" value="INSULINASE"/>
    <property type="match status" value="1"/>
</dbReference>
<dbReference type="GO" id="GO:0006627">
    <property type="term" value="P:protein processing involved in protein targeting to mitochondrion"/>
    <property type="evidence" value="ECO:0007669"/>
    <property type="project" value="TreeGrafter"/>
</dbReference>
<keyword evidence="5" id="KW-0479">Metal-binding</keyword>
<keyword evidence="9" id="KW-0482">Metalloprotease</keyword>
<dbReference type="SUPFAM" id="SSF63411">
    <property type="entry name" value="LuxS/MPP-like metallohydrolase"/>
    <property type="match status" value="1"/>
</dbReference>
<keyword evidence="8" id="KW-0809">Transit peptide</keyword>
<comment type="subcellular location">
    <subcellularLocation>
        <location evidence="2">Mitochondrion</location>
    </subcellularLocation>
</comment>
<dbReference type="Pfam" id="PF00675">
    <property type="entry name" value="Peptidase_M16"/>
    <property type="match status" value="1"/>
</dbReference>
<evidence type="ECO:0000256" key="9">
    <source>
        <dbReference type="ARBA" id="ARBA00023049"/>
    </source>
</evidence>
<protein>
    <submittedName>
        <fullName evidence="12">Peptidase (mitochondrial processing) beta</fullName>
    </submittedName>
</protein>